<evidence type="ECO:0000256" key="1">
    <source>
        <dbReference type="SAM" id="Phobius"/>
    </source>
</evidence>
<evidence type="ECO:0000313" key="3">
    <source>
        <dbReference type="Proteomes" id="UP000595610"/>
    </source>
</evidence>
<keyword evidence="3" id="KW-1185">Reference proteome</keyword>
<keyword evidence="1" id="KW-1133">Transmembrane helix</keyword>
<dbReference type="Proteomes" id="UP000595610">
    <property type="component" value="Chromosome 1"/>
</dbReference>
<protein>
    <submittedName>
        <fullName evidence="2">Uncharacterized protein</fullName>
    </submittedName>
</protein>
<gene>
    <name evidence="2" type="ORF">I6I06_16150</name>
</gene>
<feature type="transmembrane region" description="Helical" evidence="1">
    <location>
        <begin position="41"/>
        <end position="59"/>
    </location>
</feature>
<reference evidence="2 3" key="1">
    <citation type="submission" date="2020-12" db="EMBL/GenBank/DDBJ databases">
        <title>FDA dAtabase for Regulatory Grade micrObial Sequences (FDA-ARGOS): Supporting development and validation of Infectious Disease Dx tests.</title>
        <authorList>
            <person name="Nelson B."/>
            <person name="Plummer A."/>
            <person name="Tallon L."/>
            <person name="Sadzewicz L."/>
            <person name="Zhao X."/>
            <person name="Boylan J."/>
            <person name="Ott S."/>
            <person name="Bowen H."/>
            <person name="Vavikolanu K."/>
            <person name="Mehta A."/>
            <person name="Aluvathingal J."/>
            <person name="Nadendla S."/>
            <person name="Myers T."/>
            <person name="Yan Y."/>
            <person name="Sichtig H."/>
        </authorList>
    </citation>
    <scope>NUCLEOTIDE SEQUENCE [LARGE SCALE GENOMIC DNA]</scope>
    <source>
        <strain evidence="2 3">FDAARGOS_1049</strain>
    </source>
</reference>
<evidence type="ECO:0000313" key="2">
    <source>
        <dbReference type="EMBL" id="QQC63802.1"/>
    </source>
</evidence>
<organism evidence="2 3">
    <name type="scientific">Paraburkholderia ginsengisoli</name>
    <dbReference type="NCBI Taxonomy" id="311231"/>
    <lineage>
        <taxon>Bacteria</taxon>
        <taxon>Pseudomonadati</taxon>
        <taxon>Pseudomonadota</taxon>
        <taxon>Betaproteobacteria</taxon>
        <taxon>Burkholderiales</taxon>
        <taxon>Burkholderiaceae</taxon>
        <taxon>Paraburkholderia</taxon>
    </lineage>
</organism>
<keyword evidence="1" id="KW-0812">Transmembrane</keyword>
<dbReference type="EMBL" id="CP066075">
    <property type="protein sequence ID" value="QQC63802.1"/>
    <property type="molecule type" value="Genomic_DNA"/>
</dbReference>
<sequence>MAKNKQADRPLLPKVLAVFAALFAILGLGGGFYLLWHNQTANASLAFTVGLLLLLFSQFERFELVKGFGIEAKIHQLDDKIEEADKINAALKSITGTLSQLAFELMSRIGRLNGPIERKESLEIEEALIKQMRNAEISDDEIDRVVRPVRAIVSFDILRPAVDEVADRLSGWEKSIGERSSRIGQPINMSDPEFQATTADRSNLGRMEQTLKSVRGLPHGRERSEELRQLVADMQRVPAMSDFVPTTSFYEALEDYNFYAKEGSHRDVKRWLAGETL</sequence>
<dbReference type="AlphaFoldDB" id="A0A7T4N222"/>
<accession>A0A7T4N222</accession>
<dbReference type="KEGG" id="pgis:I6I06_16150"/>
<proteinExistence type="predicted"/>
<dbReference type="RefSeq" id="WP_042321694.1">
    <property type="nucleotide sequence ID" value="NZ_CP066075.1"/>
</dbReference>
<feature type="transmembrane region" description="Helical" evidence="1">
    <location>
        <begin position="12"/>
        <end position="35"/>
    </location>
</feature>
<keyword evidence="1" id="KW-0472">Membrane</keyword>
<name>A0A7T4N222_9BURK</name>